<feature type="active site" evidence="9">
    <location>
        <position position="37"/>
    </location>
</feature>
<keyword evidence="1 9" id="KW-0963">Cytoplasm</keyword>
<evidence type="ECO:0000256" key="7">
    <source>
        <dbReference type="ARBA" id="ARBA00022842"/>
    </source>
</evidence>
<comment type="function">
    <text evidence="9">Catalyzes a mechanistically unusual reaction, the ATP-dependent insertion of CO2 between the N7 and N8 nitrogen atoms of 7,8-diaminopelargonic acid (DAPA, also called 7,8-diammoniononanoate) to form a ureido ring.</text>
</comment>
<reference evidence="10 11" key="1">
    <citation type="submission" date="2011-09" db="EMBL/GenBank/DDBJ databases">
        <title>The Genome Sequence of Bacillus smithii 7_3_47FAA.</title>
        <authorList>
            <consortium name="The Broad Institute Genome Sequencing Platform"/>
            <person name="Earl A."/>
            <person name="Ward D."/>
            <person name="Feldgarden M."/>
            <person name="Gevers D."/>
            <person name="Daigneault M."/>
            <person name="Strauss J."/>
            <person name="Allen-Vercoe E."/>
            <person name="Young S.K."/>
            <person name="Zeng Q."/>
            <person name="Gargeya S."/>
            <person name="Fitzgerald M."/>
            <person name="Haas B."/>
            <person name="Abouelleil A."/>
            <person name="Alvarado L."/>
            <person name="Arachchi H.M."/>
            <person name="Berlin A."/>
            <person name="Brown A."/>
            <person name="Chapman S.B."/>
            <person name="Chen Z."/>
            <person name="Dunbar C."/>
            <person name="Freedman E."/>
            <person name="Gearin G."/>
            <person name="Goldberg J."/>
            <person name="Griggs A."/>
            <person name="Gujja S."/>
            <person name="Heiman D."/>
            <person name="Howarth C."/>
            <person name="Larson L."/>
            <person name="Lui A."/>
            <person name="MacDonald P.J.P."/>
            <person name="Montmayeur A."/>
            <person name="Murphy C."/>
            <person name="Neiman D."/>
            <person name="Pearson M."/>
            <person name="Priest M."/>
            <person name="Roberts A."/>
            <person name="Saif S."/>
            <person name="Shea T."/>
            <person name="Shenoy N."/>
            <person name="Sisk P."/>
            <person name="Stolte C."/>
            <person name="Sykes S."/>
            <person name="Wortman J."/>
            <person name="Nusbaum C."/>
            <person name="Birren B."/>
        </authorList>
    </citation>
    <scope>NUCLEOTIDE SEQUENCE [LARGE SCALE GENOMIC DNA]</scope>
    <source>
        <strain evidence="10 11">7_3_47FAA</strain>
    </source>
</reference>
<dbReference type="PANTHER" id="PTHR43210">
    <property type="entry name" value="DETHIOBIOTIN SYNTHETASE"/>
    <property type="match status" value="1"/>
</dbReference>
<evidence type="ECO:0000313" key="10">
    <source>
        <dbReference type="EMBL" id="EHL78249.1"/>
    </source>
</evidence>
<dbReference type="UniPathway" id="UPA00078">
    <property type="reaction ID" value="UER00161"/>
</dbReference>
<accession>G9QKQ3</accession>
<dbReference type="GO" id="GO:0009102">
    <property type="term" value="P:biotin biosynthetic process"/>
    <property type="evidence" value="ECO:0007669"/>
    <property type="project" value="UniProtKB-UniRule"/>
</dbReference>
<dbReference type="PATRIC" id="fig|665952.3.peg.1603"/>
<dbReference type="InterPro" id="IPR004472">
    <property type="entry name" value="DTB_synth_BioD"/>
</dbReference>
<comment type="catalytic activity">
    <reaction evidence="8">
        <text>(7R,8S)-8-amino-7-(carboxyamino)nonanoate + ATP = (4R,5S)-dethiobiotin + ADP + phosphate + H(+)</text>
        <dbReference type="Rhea" id="RHEA:63684"/>
        <dbReference type="ChEBI" id="CHEBI:15378"/>
        <dbReference type="ChEBI" id="CHEBI:30616"/>
        <dbReference type="ChEBI" id="CHEBI:43474"/>
        <dbReference type="ChEBI" id="CHEBI:149470"/>
        <dbReference type="ChEBI" id="CHEBI:149473"/>
        <dbReference type="ChEBI" id="CHEBI:456216"/>
    </reaction>
</comment>
<dbReference type="CDD" id="cd03109">
    <property type="entry name" value="DTBS"/>
    <property type="match status" value="1"/>
</dbReference>
<evidence type="ECO:0000256" key="3">
    <source>
        <dbReference type="ARBA" id="ARBA00022723"/>
    </source>
</evidence>
<evidence type="ECO:0000256" key="5">
    <source>
        <dbReference type="ARBA" id="ARBA00022756"/>
    </source>
</evidence>
<feature type="binding site" evidence="9">
    <location>
        <position position="114"/>
    </location>
    <ligand>
        <name>Mg(2+)</name>
        <dbReference type="ChEBI" id="CHEBI:18420"/>
    </ligand>
</feature>
<comment type="subunit">
    <text evidence="9">Homodimer.</text>
</comment>
<comment type="subcellular location">
    <subcellularLocation>
        <location evidence="9">Cytoplasm</location>
    </subcellularLocation>
</comment>
<dbReference type="EC" id="6.3.3.3" evidence="9"/>
<feature type="binding site" evidence="9">
    <location>
        <begin position="114"/>
        <end position="117"/>
    </location>
    <ligand>
        <name>ATP</name>
        <dbReference type="ChEBI" id="CHEBI:30616"/>
    </ligand>
</feature>
<dbReference type="FunFam" id="3.40.50.300:FF:000292">
    <property type="entry name" value="ATP-dependent dethiobiotin synthetase BioD"/>
    <property type="match status" value="1"/>
</dbReference>
<keyword evidence="4 9" id="KW-0547">Nucleotide-binding</keyword>
<gene>
    <name evidence="9" type="primary">bioD</name>
    <name evidence="10" type="ORF">HMPREF1015_01742</name>
</gene>
<name>G9QKQ3_9BACI</name>
<comment type="pathway">
    <text evidence="9">Cofactor biosynthesis; biotin biosynthesis; biotin from 7,8-diaminononanoate: step 1/2.</text>
</comment>
<evidence type="ECO:0000256" key="2">
    <source>
        <dbReference type="ARBA" id="ARBA00022598"/>
    </source>
</evidence>
<dbReference type="GO" id="GO:0005524">
    <property type="term" value="F:ATP binding"/>
    <property type="evidence" value="ECO:0007669"/>
    <property type="project" value="UniProtKB-UniRule"/>
</dbReference>
<comment type="caution">
    <text evidence="10">The sequence shown here is derived from an EMBL/GenBank/DDBJ whole genome shotgun (WGS) entry which is preliminary data.</text>
</comment>
<feature type="binding site" evidence="9">
    <location>
        <position position="54"/>
    </location>
    <ligand>
        <name>ATP</name>
        <dbReference type="ChEBI" id="CHEBI:30616"/>
    </ligand>
</feature>
<keyword evidence="11" id="KW-1185">Reference proteome</keyword>
<dbReference type="NCBIfam" id="TIGR00347">
    <property type="entry name" value="bioD"/>
    <property type="match status" value="1"/>
</dbReference>
<feature type="binding site" evidence="9">
    <location>
        <begin position="205"/>
        <end position="207"/>
    </location>
    <ligand>
        <name>ATP</name>
        <dbReference type="ChEBI" id="CHEBI:30616"/>
    </ligand>
</feature>
<dbReference type="Gene3D" id="3.40.50.300">
    <property type="entry name" value="P-loop containing nucleotide triphosphate hydrolases"/>
    <property type="match status" value="1"/>
</dbReference>
<keyword evidence="3 9" id="KW-0479">Metal-binding</keyword>
<dbReference type="HAMAP" id="MF_00336">
    <property type="entry name" value="BioD"/>
    <property type="match status" value="1"/>
</dbReference>
<feature type="binding site" evidence="9">
    <location>
        <position position="16"/>
    </location>
    <ligand>
        <name>Mg(2+)</name>
        <dbReference type="ChEBI" id="CHEBI:18420"/>
    </ligand>
</feature>
<keyword evidence="5 9" id="KW-0093">Biotin biosynthesis</keyword>
<sequence length="245" mass="27550">MSAIFLTGTDTDIGKTVITTLLVHFFQKRNIPIFSFKPIQTGAIQRNGEWYAPDPVVYEKVTKPTSHNEFYGILLKKASSPHLAARLEGVQIPVHEIKEQIASLESKYEHLILEGAGGLYVPITDEGYCMIDFMQELSYPVILVSRAGLGTINHTVLSIEALKKRNIPIAGIIFNQLNVDDHEIEEDNRLMVQKLTDVPVIGTVPYTENLIERLKEEKVRDQLVLNWDEERLKGVLLNDAGSAIK</sequence>
<comment type="similarity">
    <text evidence="9">Belongs to the dethiobiotin synthetase family.</text>
</comment>
<feature type="binding site" evidence="9">
    <location>
        <position position="41"/>
    </location>
    <ligand>
        <name>substrate</name>
    </ligand>
</feature>
<dbReference type="GO" id="GO:0000287">
    <property type="term" value="F:magnesium ion binding"/>
    <property type="evidence" value="ECO:0007669"/>
    <property type="project" value="UniProtKB-UniRule"/>
</dbReference>
<dbReference type="RefSeq" id="WP_003353919.1">
    <property type="nucleotide sequence ID" value="NZ_JH414751.1"/>
</dbReference>
<dbReference type="Pfam" id="PF13500">
    <property type="entry name" value="AAA_26"/>
    <property type="match status" value="1"/>
</dbReference>
<evidence type="ECO:0000256" key="1">
    <source>
        <dbReference type="ARBA" id="ARBA00022490"/>
    </source>
</evidence>
<dbReference type="GO" id="GO:0004141">
    <property type="term" value="F:dethiobiotin synthase activity"/>
    <property type="evidence" value="ECO:0007669"/>
    <property type="project" value="UniProtKB-UniRule"/>
</dbReference>
<protein>
    <recommendedName>
        <fullName evidence="9">ATP-dependent dethiobiotin synthetase BioD</fullName>
        <ecNumber evidence="9">6.3.3.3</ecNumber>
    </recommendedName>
    <alternativeName>
        <fullName evidence="9">DTB synthetase</fullName>
        <shortName evidence="9">DTBS</shortName>
    </alternativeName>
    <alternativeName>
        <fullName evidence="9">Dethiobiotin synthase</fullName>
    </alternativeName>
</protein>
<evidence type="ECO:0000256" key="8">
    <source>
        <dbReference type="ARBA" id="ARBA00047386"/>
    </source>
</evidence>
<dbReference type="HOGENOM" id="CLU_072551_3_0_9"/>
<comment type="cofactor">
    <cofactor evidence="9">
        <name>Mg(2+)</name>
        <dbReference type="ChEBI" id="CHEBI:18420"/>
    </cofactor>
</comment>
<evidence type="ECO:0000256" key="4">
    <source>
        <dbReference type="ARBA" id="ARBA00022741"/>
    </source>
</evidence>
<dbReference type="AlphaFoldDB" id="G9QKQ3"/>
<comment type="caution">
    <text evidence="9">Lacks conserved residue(s) required for the propagation of feature annotation.</text>
</comment>
<evidence type="ECO:0000313" key="11">
    <source>
        <dbReference type="Proteomes" id="UP000011747"/>
    </source>
</evidence>
<feature type="binding site" evidence="9">
    <location>
        <position position="54"/>
    </location>
    <ligand>
        <name>Mg(2+)</name>
        <dbReference type="ChEBI" id="CHEBI:18420"/>
    </ligand>
</feature>
<dbReference type="PIRSF" id="PIRSF006755">
    <property type="entry name" value="DTB_synth"/>
    <property type="match status" value="1"/>
</dbReference>
<comment type="catalytic activity">
    <reaction evidence="9">
        <text>(7R,8S)-7,8-diammoniononanoate + CO2 + ATP = (4R,5S)-dethiobiotin + ADP + phosphate + 3 H(+)</text>
        <dbReference type="Rhea" id="RHEA:15805"/>
        <dbReference type="ChEBI" id="CHEBI:15378"/>
        <dbReference type="ChEBI" id="CHEBI:16526"/>
        <dbReference type="ChEBI" id="CHEBI:30616"/>
        <dbReference type="ChEBI" id="CHEBI:43474"/>
        <dbReference type="ChEBI" id="CHEBI:149469"/>
        <dbReference type="ChEBI" id="CHEBI:149473"/>
        <dbReference type="ChEBI" id="CHEBI:456216"/>
        <dbReference type="EC" id="6.3.3.3"/>
    </reaction>
</comment>
<evidence type="ECO:0000256" key="6">
    <source>
        <dbReference type="ARBA" id="ARBA00022840"/>
    </source>
</evidence>
<dbReference type="GO" id="GO:0005829">
    <property type="term" value="C:cytosol"/>
    <property type="evidence" value="ECO:0007669"/>
    <property type="project" value="TreeGrafter"/>
</dbReference>
<proteinExistence type="inferred from homology"/>
<keyword evidence="6 9" id="KW-0067">ATP-binding</keyword>
<dbReference type="PANTHER" id="PTHR43210:SF2">
    <property type="entry name" value="ATP-DEPENDENT DETHIOBIOTIN SYNTHETASE BIOD 2"/>
    <property type="match status" value="1"/>
</dbReference>
<evidence type="ECO:0000256" key="9">
    <source>
        <dbReference type="HAMAP-Rule" id="MF_00336"/>
    </source>
</evidence>
<dbReference type="EMBL" id="ACWF01000085">
    <property type="protein sequence ID" value="EHL78249.1"/>
    <property type="molecule type" value="Genomic_DNA"/>
</dbReference>
<feature type="binding site" evidence="9">
    <location>
        <begin position="175"/>
        <end position="176"/>
    </location>
    <ligand>
        <name>ATP</name>
        <dbReference type="ChEBI" id="CHEBI:30616"/>
    </ligand>
</feature>
<keyword evidence="2 9" id="KW-0436">Ligase</keyword>
<dbReference type="InterPro" id="IPR027417">
    <property type="entry name" value="P-loop_NTPase"/>
</dbReference>
<keyword evidence="7 9" id="KW-0460">Magnesium</keyword>
<organism evidence="10 11">
    <name type="scientific">Bacillus smithii 7_3_47FAA</name>
    <dbReference type="NCBI Taxonomy" id="665952"/>
    <lineage>
        <taxon>Bacteria</taxon>
        <taxon>Bacillati</taxon>
        <taxon>Bacillota</taxon>
        <taxon>Bacilli</taxon>
        <taxon>Bacillales</taxon>
        <taxon>Bacillaceae</taxon>
        <taxon>Bacillus</taxon>
    </lineage>
</organism>
<dbReference type="Proteomes" id="UP000011747">
    <property type="component" value="Unassembled WGS sequence"/>
</dbReference>
<dbReference type="GO" id="GO:0042803">
    <property type="term" value="F:protein homodimerization activity"/>
    <property type="evidence" value="ECO:0007669"/>
    <property type="project" value="UniProtKB-ARBA"/>
</dbReference>
<dbReference type="SUPFAM" id="SSF52540">
    <property type="entry name" value="P-loop containing nucleoside triphosphate hydrolases"/>
    <property type="match status" value="1"/>
</dbReference>
<feature type="binding site" evidence="9">
    <location>
        <begin position="12"/>
        <end position="17"/>
    </location>
    <ligand>
        <name>ATP</name>
        <dbReference type="ChEBI" id="CHEBI:30616"/>
    </ligand>
</feature>